<dbReference type="InterPro" id="IPR000634">
    <property type="entry name" value="Ser/Thr_deHydtase_PyrdxlP-BS"/>
</dbReference>
<dbReference type="EC" id="4.3.1.17" evidence="4"/>
<sequence length="424" mass="46639">MNLDKFEVVFINEDQTCATFKFYNEDHTLANVLRSQVLENKNVDFCGYSIPHPSEDYFQLQIQTKNGLNVYDALMKMGQKKYPITEQIYARTPMIESIPLQEYSAGRKVFLKLENCQPSGSFKLRGISKLCRYAKAQGFTELVCASGGNAGLATAFTAMQLGLSACIVATRGISPDICETIKSYGATVEISGDSLEEAKNQALCIISNSSRSFLIHPFDNPLLWEGHSTMVDEIAYDLGPVAPSLIVTCCGGGGLICGIVQGLQRYNWQDSTKILSMETVGTHSLNACVKAGGKKVRLDKITSIVTCLSATEVCDQIVKDFNESRPPILSRLVTDHEAVDACVQFANDHRMVVGPACGTALAALYRGFVERILNNDQEEHEAIYDKVNNLDFCHNSDGPIVVIVCGGCEITFDQLNDLRKEFNC</sequence>
<dbReference type="InterPro" id="IPR033898">
    <property type="entry name" value="RNAP_AC19"/>
</dbReference>
<organism evidence="16 17">
    <name type="scientific">Blomia tropicalis</name>
    <name type="common">Mite</name>
    <dbReference type="NCBI Taxonomy" id="40697"/>
    <lineage>
        <taxon>Eukaryota</taxon>
        <taxon>Metazoa</taxon>
        <taxon>Ecdysozoa</taxon>
        <taxon>Arthropoda</taxon>
        <taxon>Chelicerata</taxon>
        <taxon>Arachnida</taxon>
        <taxon>Acari</taxon>
        <taxon>Acariformes</taxon>
        <taxon>Sarcoptiformes</taxon>
        <taxon>Astigmata</taxon>
        <taxon>Glycyphagoidea</taxon>
        <taxon>Echimyopodidae</taxon>
        <taxon>Blomia</taxon>
    </lineage>
</organism>
<dbReference type="GO" id="GO:0004794">
    <property type="term" value="F:threonine deaminase activity"/>
    <property type="evidence" value="ECO:0007669"/>
    <property type="project" value="TreeGrafter"/>
</dbReference>
<dbReference type="EMBL" id="JAPWDV010000001">
    <property type="protein sequence ID" value="KAJ6221552.1"/>
    <property type="molecule type" value="Genomic_DNA"/>
</dbReference>
<gene>
    <name evidence="16" type="ORF">RDWZM_000097</name>
</gene>
<dbReference type="SUPFAM" id="SSF53686">
    <property type="entry name" value="Tryptophan synthase beta subunit-like PLP-dependent enzymes"/>
    <property type="match status" value="1"/>
</dbReference>
<dbReference type="InterPro" id="IPR036603">
    <property type="entry name" value="RBP11-like"/>
</dbReference>
<dbReference type="OMA" id="AEQGCEH"/>
<comment type="catalytic activity">
    <reaction evidence="13">
        <text>L-serine = pyruvate + NH4(+)</text>
        <dbReference type="Rhea" id="RHEA:19169"/>
        <dbReference type="ChEBI" id="CHEBI:15361"/>
        <dbReference type="ChEBI" id="CHEBI:28938"/>
        <dbReference type="ChEBI" id="CHEBI:33384"/>
        <dbReference type="EC" id="4.3.1.17"/>
    </reaction>
</comment>
<dbReference type="Proteomes" id="UP001142055">
    <property type="component" value="Chromosome 1"/>
</dbReference>
<dbReference type="InterPro" id="IPR009025">
    <property type="entry name" value="RBP11-like_dimer"/>
</dbReference>
<dbReference type="GO" id="GO:0006565">
    <property type="term" value="P:L-serine catabolic process"/>
    <property type="evidence" value="ECO:0007669"/>
    <property type="project" value="TreeGrafter"/>
</dbReference>
<evidence type="ECO:0000313" key="16">
    <source>
        <dbReference type="EMBL" id="KAJ6221552.1"/>
    </source>
</evidence>
<dbReference type="SUPFAM" id="SSF55257">
    <property type="entry name" value="RBP11-like subunits of RNA polymerase"/>
    <property type="match status" value="1"/>
</dbReference>
<dbReference type="Gene3D" id="3.40.50.1100">
    <property type="match status" value="2"/>
</dbReference>
<evidence type="ECO:0000256" key="4">
    <source>
        <dbReference type="ARBA" id="ARBA00012093"/>
    </source>
</evidence>
<dbReference type="GO" id="GO:0046983">
    <property type="term" value="F:protein dimerization activity"/>
    <property type="evidence" value="ECO:0007669"/>
    <property type="project" value="InterPro"/>
</dbReference>
<dbReference type="InterPro" id="IPR036052">
    <property type="entry name" value="TrpB-like_PALP_sf"/>
</dbReference>
<evidence type="ECO:0000256" key="10">
    <source>
        <dbReference type="ARBA" id="ARBA00031757"/>
    </source>
</evidence>
<dbReference type="InterPro" id="IPR008193">
    <property type="entry name" value="RNA_pol_Rpb11_13-16kDa_CS"/>
</dbReference>
<dbReference type="InterPro" id="IPR050147">
    <property type="entry name" value="Ser/Thr_Dehydratase"/>
</dbReference>
<dbReference type="GO" id="GO:0003941">
    <property type="term" value="F:L-serine ammonia-lyase activity"/>
    <property type="evidence" value="ECO:0007669"/>
    <property type="project" value="UniProtKB-EC"/>
</dbReference>
<evidence type="ECO:0000256" key="6">
    <source>
        <dbReference type="ARBA" id="ARBA00022898"/>
    </source>
</evidence>
<comment type="caution">
    <text evidence="16">The sequence shown here is derived from an EMBL/GenBank/DDBJ whole genome shotgun (WGS) entry which is preliminary data.</text>
</comment>
<dbReference type="InterPro" id="IPR022905">
    <property type="entry name" value="Rpo11-like"/>
</dbReference>
<evidence type="ECO:0000256" key="9">
    <source>
        <dbReference type="ARBA" id="ARBA00023242"/>
    </source>
</evidence>
<dbReference type="GO" id="GO:0030170">
    <property type="term" value="F:pyridoxal phosphate binding"/>
    <property type="evidence" value="ECO:0007669"/>
    <property type="project" value="InterPro"/>
</dbReference>
<evidence type="ECO:0000313" key="17">
    <source>
        <dbReference type="Proteomes" id="UP001142055"/>
    </source>
</evidence>
<evidence type="ECO:0000256" key="3">
    <source>
        <dbReference type="ARBA" id="ARBA00010869"/>
    </source>
</evidence>
<comment type="cofactor">
    <cofactor evidence="1">
        <name>pyridoxal 5'-phosphate</name>
        <dbReference type="ChEBI" id="CHEBI:597326"/>
    </cofactor>
</comment>
<dbReference type="PROSITE" id="PS00165">
    <property type="entry name" value="DEHYDRATASE_SER_THR"/>
    <property type="match status" value="1"/>
</dbReference>
<proteinExistence type="inferred from homology"/>
<comment type="subcellular location">
    <subcellularLocation>
        <location evidence="2">Nucleus</location>
    </subcellularLocation>
</comment>
<dbReference type="GO" id="GO:0006351">
    <property type="term" value="P:DNA-templated transcription"/>
    <property type="evidence" value="ECO:0007669"/>
    <property type="project" value="InterPro"/>
</dbReference>
<keyword evidence="6" id="KW-0663">Pyridoxal phosphate</keyword>
<comment type="similarity">
    <text evidence="3">Belongs to the serine/threonine dehydratase family.</text>
</comment>
<feature type="domain" description="DNA-directed RNA polymerase RBP11-like dimerisation" evidence="15">
    <location>
        <begin position="17"/>
        <end position="76"/>
    </location>
</feature>
<dbReference type="PROSITE" id="PS01154">
    <property type="entry name" value="RNA_POL_L_13KD"/>
    <property type="match status" value="1"/>
</dbReference>
<evidence type="ECO:0000256" key="5">
    <source>
        <dbReference type="ARBA" id="ARBA00022478"/>
    </source>
</evidence>
<dbReference type="GO" id="GO:0003677">
    <property type="term" value="F:DNA binding"/>
    <property type="evidence" value="ECO:0007669"/>
    <property type="project" value="InterPro"/>
</dbReference>
<dbReference type="Gene3D" id="3.30.1360.10">
    <property type="entry name" value="RNA polymerase, RBP11-like subunit"/>
    <property type="match status" value="1"/>
</dbReference>
<name>A0A9Q0MC90_BLOTA</name>
<dbReference type="GO" id="GO:0005634">
    <property type="term" value="C:nucleus"/>
    <property type="evidence" value="ECO:0007669"/>
    <property type="project" value="UniProtKB-SubCell"/>
</dbReference>
<dbReference type="GO" id="GO:0006567">
    <property type="term" value="P:L-threonine catabolic process"/>
    <property type="evidence" value="ECO:0007669"/>
    <property type="project" value="TreeGrafter"/>
</dbReference>
<dbReference type="HAMAP" id="MF_00261">
    <property type="entry name" value="RNApol_arch_Rpo11"/>
    <property type="match status" value="1"/>
</dbReference>
<evidence type="ECO:0000259" key="15">
    <source>
        <dbReference type="Pfam" id="PF13656"/>
    </source>
</evidence>
<evidence type="ECO:0000256" key="11">
    <source>
        <dbReference type="ARBA" id="ARBA00041766"/>
    </source>
</evidence>
<evidence type="ECO:0000259" key="14">
    <source>
        <dbReference type="Pfam" id="PF00291"/>
    </source>
</evidence>
<evidence type="ECO:0000256" key="2">
    <source>
        <dbReference type="ARBA" id="ARBA00004123"/>
    </source>
</evidence>
<keyword evidence="17" id="KW-1185">Reference proteome</keyword>
<dbReference type="Pfam" id="PF13656">
    <property type="entry name" value="RNA_pol_L_2"/>
    <property type="match status" value="1"/>
</dbReference>
<accession>A0A9Q0MC90</accession>
<keyword evidence="7" id="KW-0804">Transcription</keyword>
<dbReference type="GO" id="GO:0003899">
    <property type="term" value="F:DNA-directed RNA polymerase activity"/>
    <property type="evidence" value="ECO:0007669"/>
    <property type="project" value="InterPro"/>
</dbReference>
<keyword evidence="9" id="KW-0539">Nucleus</keyword>
<protein>
    <recommendedName>
        <fullName evidence="4">L-serine ammonia-lyase</fullName>
        <ecNumber evidence="4">4.3.1.17</ecNumber>
    </recommendedName>
    <alternativeName>
        <fullName evidence="10">DNA-directed RNA polymerase I subunit D</fullName>
    </alternativeName>
    <alternativeName>
        <fullName evidence="11">L-serine deaminase</fullName>
    </alternativeName>
    <alternativeName>
        <fullName evidence="12">L-threonine dehydratase</fullName>
    </alternativeName>
</protein>
<dbReference type="AlphaFoldDB" id="A0A9Q0MC90"/>
<evidence type="ECO:0000256" key="1">
    <source>
        <dbReference type="ARBA" id="ARBA00001933"/>
    </source>
</evidence>
<evidence type="ECO:0000256" key="7">
    <source>
        <dbReference type="ARBA" id="ARBA00023163"/>
    </source>
</evidence>
<reference evidence="16" key="1">
    <citation type="submission" date="2022-12" db="EMBL/GenBank/DDBJ databases">
        <title>Genome assemblies of Blomia tropicalis.</title>
        <authorList>
            <person name="Cui Y."/>
        </authorList>
    </citation>
    <scope>NUCLEOTIDE SEQUENCE</scope>
    <source>
        <tissue evidence="16">Adult mites</tissue>
    </source>
</reference>
<evidence type="ECO:0000256" key="12">
    <source>
        <dbReference type="ARBA" id="ARBA00042605"/>
    </source>
</evidence>
<dbReference type="Pfam" id="PF00291">
    <property type="entry name" value="PALP"/>
    <property type="match status" value="1"/>
</dbReference>
<dbReference type="PANTHER" id="PTHR48078">
    <property type="entry name" value="THREONINE DEHYDRATASE, MITOCHONDRIAL-RELATED"/>
    <property type="match status" value="1"/>
</dbReference>
<feature type="domain" description="Tryptophan synthase beta chain-like PALP" evidence="14">
    <location>
        <begin position="87"/>
        <end position="366"/>
    </location>
</feature>
<dbReference type="PANTHER" id="PTHR48078:SF2">
    <property type="entry name" value="CATABOLIC L-SERINE_THREONINE DEHYDRATASE"/>
    <property type="match status" value="1"/>
</dbReference>
<evidence type="ECO:0000256" key="8">
    <source>
        <dbReference type="ARBA" id="ARBA00023239"/>
    </source>
</evidence>
<dbReference type="GO" id="GO:0009097">
    <property type="term" value="P:isoleucine biosynthetic process"/>
    <property type="evidence" value="ECO:0007669"/>
    <property type="project" value="TreeGrafter"/>
</dbReference>
<dbReference type="InterPro" id="IPR001926">
    <property type="entry name" value="TrpB-like_PALP"/>
</dbReference>
<dbReference type="CDD" id="cd07029">
    <property type="entry name" value="RNAP_I_III_AC19"/>
    <property type="match status" value="1"/>
</dbReference>
<keyword evidence="5" id="KW-0240">DNA-directed RNA polymerase</keyword>
<evidence type="ECO:0000256" key="13">
    <source>
        <dbReference type="ARBA" id="ARBA00049406"/>
    </source>
</evidence>
<keyword evidence="8" id="KW-0456">Lyase</keyword>
<dbReference type="GO" id="GO:0000428">
    <property type="term" value="C:DNA-directed RNA polymerase complex"/>
    <property type="evidence" value="ECO:0007669"/>
    <property type="project" value="UniProtKB-KW"/>
</dbReference>